<keyword evidence="13" id="KW-1185">Reference proteome</keyword>
<dbReference type="CDD" id="cd00198">
    <property type="entry name" value="vWFA"/>
    <property type="match status" value="1"/>
</dbReference>
<dbReference type="PANTHER" id="PTHR22588:SF3">
    <property type="entry name" value="VWFA DOMAIN-CONTAINING PROTEIN"/>
    <property type="match status" value="1"/>
</dbReference>
<feature type="domain" description="VWFA" evidence="10">
    <location>
        <begin position="66"/>
        <end position="276"/>
    </location>
</feature>
<evidence type="ECO:0000256" key="2">
    <source>
        <dbReference type="ARBA" id="ARBA00022512"/>
    </source>
</evidence>
<evidence type="ECO:0000256" key="6">
    <source>
        <dbReference type="ARBA" id="ARBA00023088"/>
    </source>
</evidence>
<feature type="chain" id="PRO_5036972614" evidence="9">
    <location>
        <begin position="26"/>
        <end position="1258"/>
    </location>
</feature>
<evidence type="ECO:0000259" key="10">
    <source>
        <dbReference type="PROSITE" id="PS50234"/>
    </source>
</evidence>
<keyword evidence="8" id="KW-1133">Transmembrane helix</keyword>
<dbReference type="Gene3D" id="3.40.50.410">
    <property type="entry name" value="von Willebrand factor, type A domain"/>
    <property type="match status" value="1"/>
</dbReference>
<evidence type="ECO:0000256" key="4">
    <source>
        <dbReference type="ARBA" id="ARBA00022729"/>
    </source>
</evidence>
<keyword evidence="4 9" id="KW-0732">Signal</keyword>
<evidence type="ECO:0000256" key="1">
    <source>
        <dbReference type="ARBA" id="ARBA00004168"/>
    </source>
</evidence>
<keyword evidence="8" id="KW-0472">Membrane</keyword>
<reference evidence="12" key="1">
    <citation type="journal article" date="2014" name="Int. J. Syst. Evol. Microbiol.">
        <title>Complete genome sequence of Corynebacterium casei LMG S-19264T (=DSM 44701T), isolated from a smear-ripened cheese.</title>
        <authorList>
            <consortium name="US DOE Joint Genome Institute (JGI-PGF)"/>
            <person name="Walter F."/>
            <person name="Albersmeier A."/>
            <person name="Kalinowski J."/>
            <person name="Ruckert C."/>
        </authorList>
    </citation>
    <scope>NUCLEOTIDE SEQUENCE</scope>
    <source>
        <strain evidence="12">CGMCC 1.12698</strain>
    </source>
</reference>
<keyword evidence="6" id="KW-0572">Peptidoglycan-anchor</keyword>
<dbReference type="SMART" id="SM00327">
    <property type="entry name" value="VWA"/>
    <property type="match status" value="1"/>
</dbReference>
<dbReference type="InterPro" id="IPR052229">
    <property type="entry name" value="Collagen-VI/PIF"/>
</dbReference>
<evidence type="ECO:0000256" key="5">
    <source>
        <dbReference type="ARBA" id="ARBA00022737"/>
    </source>
</evidence>
<dbReference type="PROSITE" id="PS50234">
    <property type="entry name" value="VWFA"/>
    <property type="match status" value="1"/>
</dbReference>
<dbReference type="PANTHER" id="PTHR22588">
    <property type="entry name" value="VWFA DOMAIN-CONTAINING PROTEIN"/>
    <property type="match status" value="1"/>
</dbReference>
<evidence type="ECO:0000313" key="12">
    <source>
        <dbReference type="EMBL" id="GGE73588.1"/>
    </source>
</evidence>
<dbReference type="InterPro" id="IPR019931">
    <property type="entry name" value="LPXTG_anchor"/>
</dbReference>
<feature type="domain" description="Gram-positive cocci surface proteins LPxTG" evidence="11">
    <location>
        <begin position="1224"/>
        <end position="1258"/>
    </location>
</feature>
<name>A0A917ESC1_9BACI</name>
<keyword evidence="8" id="KW-0812">Transmembrane</keyword>
<comment type="caution">
    <text evidence="12">The sequence shown here is derived from an EMBL/GenBank/DDBJ whole genome shotgun (WGS) entry which is preliminary data.</text>
</comment>
<accession>A0A917ESC1</accession>
<keyword evidence="5" id="KW-0677">Repeat</keyword>
<dbReference type="InterPro" id="IPR002035">
    <property type="entry name" value="VWF_A"/>
</dbReference>
<proteinExistence type="predicted"/>
<evidence type="ECO:0000313" key="13">
    <source>
        <dbReference type="Proteomes" id="UP000605259"/>
    </source>
</evidence>
<evidence type="ECO:0000256" key="7">
    <source>
        <dbReference type="SAM" id="MobiDB-lite"/>
    </source>
</evidence>
<dbReference type="Proteomes" id="UP000605259">
    <property type="component" value="Unassembled WGS sequence"/>
</dbReference>
<dbReference type="EMBL" id="BMFK01000001">
    <property type="protein sequence ID" value="GGE73588.1"/>
    <property type="molecule type" value="Genomic_DNA"/>
</dbReference>
<sequence>MKKLFTWLLLVTFSFTSSIPTITFAATEDEHFTLHKEIKPTSTDECKEEFETILQVTQKDTQKKIDLGLIIDASGSMSNYFNKAKGRWERAPQNWQMVKDVAKKLVGHLDPTYDRVSATMYQGDKGTKEKPSTNPFYNVKVIHPLNNQLEKAKQAINSLRNGGSTPTASGLKLALEEMESKKRNDAEKLMVLITDGQPNVNLAGYVKWDEAATQTIEQAARIKNAGYKLLVVYIANTSDEREKETSINLLKRASSGSDYFYTTENFGDLETIFKEIQQQIKPSTFQITEKIADEFTIVPGSFTGDNKPTVKGNTLVWDIADIEKATYKFTYKLKRKSPETPPGTYPTTTQSILQYGDTTLNFPPVQATLSGECMRGSITVKYVDEEGNTLKETLVKKDLPLGKYTENAPDIEGYTVIGESSHTFNLTRDNPHQEHTFVYKKIPKKGTVIVKYIDTDDNKLTEDVVLTGDVGSPYKTEQKEFDGYEFVKVEGPPEGTFIDGEIVVTYIYEKIIKGSITVKYEDESGKTLKEPLIKKDLPLGEYTEKAPAIEGYELVNESSHTFKLTKKNPDQEHTFIYKKKKGTVIVKYIDKEGKKLTEDITLTGDVGNPYKTEKKEFDGYEFVKVEGPSEGTFIDGEIVVTYIYEKIIKGSITVHYKDEDGQTLKETLVKKDLPLGEYTEKAPAIEGYELVNEGSHTFHLTKGNPDQEHTFIYKKIPKKGTVTVKYIDEDGNPLSENVVLTGNEGDPYTTEKKEFDGYEFVKVEGPVEGTFTDGNIDVIYIYKKIIKGSITVKYEDTDGNTLKDTLVKKDLSLGEYTETAPAIEGYELVNEKEHTFNLTKDNPDQEHTFIYKKIQKKGTVTVKYIDEDGNPLTENVILTGNEGDPYTTEKKEFDGYEFVKVVGPTEGTFTDGNINVTYIYKKVIKGSITVKYEDEDGNTLKESLVKKDLPLGEYTETAPTIEGYELVSESSHTFHLTKKKPDQKHTFIYKKKKGTVIVRYIDKDGNELHKDIHLTGDVGSPYKTEEKQFPQYVLTDVAGEREGQFIDGMLIVTYIYEKKSSTEIIEKGSITVKYVDEDGNILKETLVKKDLPLDKYTEIAPTINGYTLINEKEYTFNLTKENPDQEHTFIYKKEKKKGTVIVKYVDTDGNKLHDDIHLTGNIGDKYTTDKQEFDGYEFIKIEGQPEGEFIDGEFIVTYIYKPTKKEPIEPGGEKEKPEKPEEKLPQTGEEQPRLPLIGAALVMTAMFLFFRMRNVRNK</sequence>
<feature type="compositionally biased region" description="Basic and acidic residues" evidence="7">
    <location>
        <begin position="1206"/>
        <end position="1224"/>
    </location>
</feature>
<gene>
    <name evidence="12" type="ORF">GCM10007140_24340</name>
</gene>
<comment type="subcellular location">
    <subcellularLocation>
        <location evidence="1">Secreted</location>
        <location evidence="1">Cell wall</location>
        <topology evidence="1">Peptidoglycan-anchor</topology>
    </subcellularLocation>
</comment>
<feature type="region of interest" description="Disordered" evidence="7">
    <location>
        <begin position="1206"/>
        <end position="1231"/>
    </location>
</feature>
<keyword evidence="2" id="KW-0134">Cell wall</keyword>
<evidence type="ECO:0000256" key="9">
    <source>
        <dbReference type="SAM" id="SignalP"/>
    </source>
</evidence>
<protein>
    <submittedName>
        <fullName evidence="12">Uncharacterized protein</fullName>
    </submittedName>
</protein>
<dbReference type="Pfam" id="PF06458">
    <property type="entry name" value="MucBP"/>
    <property type="match status" value="12"/>
</dbReference>
<dbReference type="RefSeq" id="WP_188388598.1">
    <property type="nucleotide sequence ID" value="NZ_BMFK01000001.1"/>
</dbReference>
<dbReference type="NCBIfam" id="TIGR01167">
    <property type="entry name" value="LPXTG_anchor"/>
    <property type="match status" value="1"/>
</dbReference>
<dbReference type="Pfam" id="PF00092">
    <property type="entry name" value="VWA"/>
    <property type="match status" value="1"/>
</dbReference>
<reference evidence="12" key="2">
    <citation type="submission" date="2020-09" db="EMBL/GenBank/DDBJ databases">
        <authorList>
            <person name="Sun Q."/>
            <person name="Zhou Y."/>
        </authorList>
    </citation>
    <scope>NUCLEOTIDE SEQUENCE</scope>
    <source>
        <strain evidence="12">CGMCC 1.12698</strain>
    </source>
</reference>
<organism evidence="12 13">
    <name type="scientific">Priestia taiwanensis</name>
    <dbReference type="NCBI Taxonomy" id="1347902"/>
    <lineage>
        <taxon>Bacteria</taxon>
        <taxon>Bacillati</taxon>
        <taxon>Bacillota</taxon>
        <taxon>Bacilli</taxon>
        <taxon>Bacillales</taxon>
        <taxon>Bacillaceae</taxon>
        <taxon>Priestia</taxon>
    </lineage>
</organism>
<feature type="signal peptide" evidence="9">
    <location>
        <begin position="1"/>
        <end position="25"/>
    </location>
</feature>
<dbReference type="SUPFAM" id="SSF53300">
    <property type="entry name" value="vWA-like"/>
    <property type="match status" value="1"/>
</dbReference>
<evidence type="ECO:0000256" key="8">
    <source>
        <dbReference type="SAM" id="Phobius"/>
    </source>
</evidence>
<dbReference type="PROSITE" id="PS50847">
    <property type="entry name" value="GRAM_POS_ANCHORING"/>
    <property type="match status" value="1"/>
</dbReference>
<feature type="transmembrane region" description="Helical" evidence="8">
    <location>
        <begin position="1234"/>
        <end position="1252"/>
    </location>
</feature>
<keyword evidence="3" id="KW-0964">Secreted</keyword>
<dbReference type="InterPro" id="IPR036465">
    <property type="entry name" value="vWFA_dom_sf"/>
</dbReference>
<evidence type="ECO:0000259" key="11">
    <source>
        <dbReference type="PROSITE" id="PS50847"/>
    </source>
</evidence>
<evidence type="ECO:0000256" key="3">
    <source>
        <dbReference type="ARBA" id="ARBA00022525"/>
    </source>
</evidence>
<dbReference type="InterPro" id="IPR009459">
    <property type="entry name" value="MucBP_dom"/>
</dbReference>
<dbReference type="Gene3D" id="3.10.20.320">
    <property type="entry name" value="Putative peptidoglycan bound protein (lpxtg motif)"/>
    <property type="match status" value="12"/>
</dbReference>
<dbReference type="AlphaFoldDB" id="A0A917ESC1"/>